<dbReference type="Proteomes" id="UP001203761">
    <property type="component" value="Unassembled WGS sequence"/>
</dbReference>
<accession>A0ABT0R385</accession>
<evidence type="ECO:0000313" key="2">
    <source>
        <dbReference type="Proteomes" id="UP001203761"/>
    </source>
</evidence>
<sequence length="198" mass="21188">MTDSSPSTVRAADPIAEAHRLRDALCLSVDEPERMMIDLGGSLACLMGDVCRLAEGLRRHDLAQTSGGILLAVRRIHGIFAALGQFPELIPASPQPSRGAEAALSLLDLAMSLVKDALIDWASSADVAPGLQVPSVVGRLLSAERTLREIAGILDIPLERILAASWQIEPAELDDDGLPHRRDAEDLIWDVLAAPRPV</sequence>
<name>A0ABT0R385_9MICO</name>
<protein>
    <submittedName>
        <fullName evidence="1">Uncharacterized protein</fullName>
    </submittedName>
</protein>
<organism evidence="1 2">
    <name type="scientific">Brachybacterium equifaecis</name>
    <dbReference type="NCBI Taxonomy" id="2910770"/>
    <lineage>
        <taxon>Bacteria</taxon>
        <taxon>Bacillati</taxon>
        <taxon>Actinomycetota</taxon>
        <taxon>Actinomycetes</taxon>
        <taxon>Micrococcales</taxon>
        <taxon>Dermabacteraceae</taxon>
        <taxon>Brachybacterium</taxon>
    </lineage>
</organism>
<reference evidence="1" key="1">
    <citation type="submission" date="2022-02" db="EMBL/GenBank/DDBJ databases">
        <authorList>
            <person name="Lee M."/>
            <person name="Kim S.-J."/>
            <person name="Jung M.-Y."/>
        </authorList>
    </citation>
    <scope>NUCLEOTIDE SEQUENCE</scope>
    <source>
        <strain evidence="1">JHP9</strain>
    </source>
</reference>
<dbReference type="RefSeq" id="WP_249738462.1">
    <property type="nucleotide sequence ID" value="NZ_JAKNCJ010000012.1"/>
</dbReference>
<proteinExistence type="predicted"/>
<gene>
    <name evidence="1" type="ORF">Bequi_13510</name>
</gene>
<dbReference type="EMBL" id="JAKNCJ010000012">
    <property type="protein sequence ID" value="MCL6424382.1"/>
    <property type="molecule type" value="Genomic_DNA"/>
</dbReference>
<comment type="caution">
    <text evidence="1">The sequence shown here is derived from an EMBL/GenBank/DDBJ whole genome shotgun (WGS) entry which is preliminary data.</text>
</comment>
<keyword evidence="2" id="KW-1185">Reference proteome</keyword>
<evidence type="ECO:0000313" key="1">
    <source>
        <dbReference type="EMBL" id="MCL6424382.1"/>
    </source>
</evidence>